<dbReference type="PANTHER" id="PTHR45138">
    <property type="entry name" value="REGULATORY COMPONENTS OF SENSORY TRANSDUCTION SYSTEM"/>
    <property type="match status" value="1"/>
</dbReference>
<keyword evidence="7" id="KW-1185">Reference proteome</keyword>
<dbReference type="Gene3D" id="3.30.70.270">
    <property type="match status" value="1"/>
</dbReference>
<accession>A0ABY6MUM3</accession>
<dbReference type="SUPFAM" id="SSF55073">
    <property type="entry name" value="Nucleotide cyclase"/>
    <property type="match status" value="1"/>
</dbReference>
<feature type="region of interest" description="Disordered" evidence="3">
    <location>
        <begin position="370"/>
        <end position="392"/>
    </location>
</feature>
<evidence type="ECO:0000313" key="7">
    <source>
        <dbReference type="Proteomes" id="UP001163266"/>
    </source>
</evidence>
<sequence length="392" mass="42763">MSLDVQTLLVSLMLCVFAVALALPAVVGWRSSAGARWIQASAVSQALGWLAFLAAPRLHDQFFSTLSMAFIGASFGAMWAAARAWLGPRPGGRWMAWALVLTPLGYGLGFDSYAWRVGWSNFGLALQMALVCLALAWPAAERMRPWRWLVFVALAALACVTVGRGVLGAFFTELYPYYRAPHPLNVAAALVNQICLVLSMLGFMVAWHEEADRALRRLADTDGLTGLLNRRAFTVRSEALLAQARRHADPGVFILLDIDHFKQVNDRHGHALGDEVLRTFAKVLKSSLRRGDLAVRWGGEEFGILLARAEVDAARRLDQRLRTAVKQAVRLPGGESLDYSAGIAGFREAATLDDLVRRADQALYRAKAAGRARSLEAAPFSPPTAEGRPSPA</sequence>
<dbReference type="InterPro" id="IPR000160">
    <property type="entry name" value="GGDEF_dom"/>
</dbReference>
<name>A0ABY6MUM3_9BURK</name>
<comment type="catalytic activity">
    <reaction evidence="2">
        <text>2 GTP = 3',3'-c-di-GMP + 2 diphosphate</text>
        <dbReference type="Rhea" id="RHEA:24898"/>
        <dbReference type="ChEBI" id="CHEBI:33019"/>
        <dbReference type="ChEBI" id="CHEBI:37565"/>
        <dbReference type="ChEBI" id="CHEBI:58805"/>
        <dbReference type="EC" id="2.7.7.65"/>
    </reaction>
</comment>
<keyword evidence="4" id="KW-1133">Transmembrane helix</keyword>
<dbReference type="SMART" id="SM00267">
    <property type="entry name" value="GGDEF"/>
    <property type="match status" value="1"/>
</dbReference>
<evidence type="ECO:0000256" key="2">
    <source>
        <dbReference type="ARBA" id="ARBA00034247"/>
    </source>
</evidence>
<evidence type="ECO:0000256" key="4">
    <source>
        <dbReference type="SAM" id="Phobius"/>
    </source>
</evidence>
<dbReference type="Pfam" id="PF00990">
    <property type="entry name" value="GGDEF"/>
    <property type="match status" value="1"/>
</dbReference>
<dbReference type="PROSITE" id="PS50887">
    <property type="entry name" value="GGDEF"/>
    <property type="match status" value="1"/>
</dbReference>
<dbReference type="NCBIfam" id="TIGR00254">
    <property type="entry name" value="GGDEF"/>
    <property type="match status" value="1"/>
</dbReference>
<evidence type="ECO:0000259" key="5">
    <source>
        <dbReference type="PROSITE" id="PS50887"/>
    </source>
</evidence>
<organism evidence="6 7">
    <name type="scientific">Caldimonas aquatica</name>
    <dbReference type="NCBI Taxonomy" id="376175"/>
    <lineage>
        <taxon>Bacteria</taxon>
        <taxon>Pseudomonadati</taxon>
        <taxon>Pseudomonadota</taxon>
        <taxon>Betaproteobacteria</taxon>
        <taxon>Burkholderiales</taxon>
        <taxon>Sphaerotilaceae</taxon>
        <taxon>Caldimonas</taxon>
    </lineage>
</organism>
<feature type="transmembrane region" description="Helical" evidence="4">
    <location>
        <begin position="94"/>
        <end position="113"/>
    </location>
</feature>
<dbReference type="RefSeq" id="WP_264893453.1">
    <property type="nucleotide sequence ID" value="NZ_CP110257.1"/>
</dbReference>
<dbReference type="InterPro" id="IPR029787">
    <property type="entry name" value="Nucleotide_cyclase"/>
</dbReference>
<evidence type="ECO:0000256" key="3">
    <source>
        <dbReference type="SAM" id="MobiDB-lite"/>
    </source>
</evidence>
<feature type="transmembrane region" description="Helical" evidence="4">
    <location>
        <begin position="149"/>
        <end position="172"/>
    </location>
</feature>
<gene>
    <name evidence="6" type="ORF">OMP39_03675</name>
</gene>
<feature type="transmembrane region" description="Helical" evidence="4">
    <location>
        <begin position="184"/>
        <end position="207"/>
    </location>
</feature>
<dbReference type="EC" id="2.7.7.65" evidence="1"/>
<dbReference type="Proteomes" id="UP001163266">
    <property type="component" value="Chromosome"/>
</dbReference>
<feature type="transmembrane region" description="Helical" evidence="4">
    <location>
        <begin position="37"/>
        <end position="56"/>
    </location>
</feature>
<feature type="transmembrane region" description="Helical" evidence="4">
    <location>
        <begin position="6"/>
        <end position="25"/>
    </location>
</feature>
<keyword evidence="4" id="KW-0472">Membrane</keyword>
<evidence type="ECO:0000313" key="6">
    <source>
        <dbReference type="EMBL" id="UZD55699.1"/>
    </source>
</evidence>
<feature type="domain" description="GGDEF" evidence="5">
    <location>
        <begin position="249"/>
        <end position="379"/>
    </location>
</feature>
<keyword evidence="4" id="KW-0812">Transmembrane</keyword>
<dbReference type="InterPro" id="IPR050469">
    <property type="entry name" value="Diguanylate_Cyclase"/>
</dbReference>
<dbReference type="EMBL" id="CP110257">
    <property type="protein sequence ID" value="UZD55699.1"/>
    <property type="molecule type" value="Genomic_DNA"/>
</dbReference>
<evidence type="ECO:0000256" key="1">
    <source>
        <dbReference type="ARBA" id="ARBA00012528"/>
    </source>
</evidence>
<feature type="transmembrane region" description="Helical" evidence="4">
    <location>
        <begin position="119"/>
        <end position="137"/>
    </location>
</feature>
<dbReference type="PANTHER" id="PTHR45138:SF9">
    <property type="entry name" value="DIGUANYLATE CYCLASE DGCM-RELATED"/>
    <property type="match status" value="1"/>
</dbReference>
<protein>
    <recommendedName>
        <fullName evidence="1">diguanylate cyclase</fullName>
        <ecNumber evidence="1">2.7.7.65</ecNumber>
    </recommendedName>
</protein>
<dbReference type="InterPro" id="IPR043128">
    <property type="entry name" value="Rev_trsase/Diguanyl_cyclase"/>
</dbReference>
<feature type="transmembrane region" description="Helical" evidence="4">
    <location>
        <begin position="62"/>
        <end position="82"/>
    </location>
</feature>
<proteinExistence type="predicted"/>
<reference evidence="6" key="1">
    <citation type="submission" date="2022-10" db="EMBL/GenBank/DDBJ databases">
        <title>Complete genome sequence of Schlegelella aquatica LMG 23380.</title>
        <authorList>
            <person name="Musilova J."/>
            <person name="Kourilova X."/>
            <person name="Bezdicek M."/>
            <person name="Hermankova K."/>
            <person name="Obruca S."/>
            <person name="Sedlar K."/>
        </authorList>
    </citation>
    <scope>NUCLEOTIDE SEQUENCE</scope>
    <source>
        <strain evidence="6">LMG 23380</strain>
    </source>
</reference>
<dbReference type="CDD" id="cd01949">
    <property type="entry name" value="GGDEF"/>
    <property type="match status" value="1"/>
</dbReference>